<dbReference type="InterPro" id="IPR036188">
    <property type="entry name" value="FAD/NAD-bd_sf"/>
</dbReference>
<gene>
    <name evidence="3" type="ORF">EIY87_29710</name>
</gene>
<evidence type="ECO:0000259" key="2">
    <source>
        <dbReference type="Pfam" id="PF01494"/>
    </source>
</evidence>
<dbReference type="Gene3D" id="3.30.9.10">
    <property type="entry name" value="D-Amino Acid Oxidase, subunit A, domain 2"/>
    <property type="match status" value="1"/>
</dbReference>
<organism evidence="3 4">
    <name type="scientific">Amycolatopsis eburnea</name>
    <dbReference type="NCBI Taxonomy" id="2267691"/>
    <lineage>
        <taxon>Bacteria</taxon>
        <taxon>Bacillati</taxon>
        <taxon>Actinomycetota</taxon>
        <taxon>Actinomycetes</taxon>
        <taxon>Pseudonocardiales</taxon>
        <taxon>Pseudonocardiaceae</taxon>
        <taxon>Amycolatopsis</taxon>
    </lineage>
</organism>
<dbReference type="NCBIfam" id="NF006091">
    <property type="entry name" value="PRK08243.1"/>
    <property type="match status" value="1"/>
</dbReference>
<protein>
    <submittedName>
        <fullName evidence="3">4-hydroxybenzoate 3-monooxygenase</fullName>
    </submittedName>
</protein>
<dbReference type="Pfam" id="PF01494">
    <property type="entry name" value="FAD_binding_3"/>
    <property type="match status" value="1"/>
</dbReference>
<dbReference type="GO" id="GO:0004497">
    <property type="term" value="F:monooxygenase activity"/>
    <property type="evidence" value="ECO:0007669"/>
    <property type="project" value="UniProtKB-KW"/>
</dbReference>
<dbReference type="PANTHER" id="PTHR43476:SF5">
    <property type="entry name" value="FAD-DEPENDENT MONOOXYGENASE"/>
    <property type="match status" value="1"/>
</dbReference>
<dbReference type="InterPro" id="IPR002938">
    <property type="entry name" value="FAD-bd"/>
</dbReference>
<dbReference type="RefSeq" id="WP_125313131.1">
    <property type="nucleotide sequence ID" value="NZ_RSEC01000058.1"/>
</dbReference>
<feature type="domain" description="FAD-binding" evidence="2">
    <location>
        <begin position="2"/>
        <end position="338"/>
    </location>
</feature>
<dbReference type="AlphaFoldDB" id="A0A427T4I2"/>
<sequence>MRTQVAIVGAGPAGLLLSHLLGLEGIDSVLLERQTPDYVQARIRAGMLEAGTVGLLRDTGLGARLDVEGMEHRGIHLQWPGERHHLDFVDLVGRSVTIYGQTEITKDLMAAREKAGRPAYYSATDVTLHDVTGQPHVTFVDEAGRAQRVDADVVVGCDGFHGPSRASIPDAEVWERAYPFAWLGVLADVAPSADELIYAWHPDGFAMHSMRSPRVSRFYLQVAPDEDIAAWSDDRIWDALATRLGHPGWALETGPITEKSVLPMRSFVATPMRHGNLYLAGDAAHIVPPTGAKGLNLAVADVALLAKALTASLKDGRDELVDAYSDTALRRVWRCTHFSWWMTSMLHRHGDDFDAQLQLAQLRRTVTSAAAATELADNYSGLPL</sequence>
<dbReference type="Gene3D" id="3.50.50.60">
    <property type="entry name" value="FAD/NAD(P)-binding domain"/>
    <property type="match status" value="1"/>
</dbReference>
<name>A0A427T4I2_9PSEU</name>
<keyword evidence="1" id="KW-0560">Oxidoreductase</keyword>
<keyword evidence="3" id="KW-0503">Monooxygenase</keyword>
<dbReference type="EMBL" id="RSEC01000058">
    <property type="protein sequence ID" value="RSD13855.1"/>
    <property type="molecule type" value="Genomic_DNA"/>
</dbReference>
<proteinExistence type="predicted"/>
<reference evidence="3 4" key="1">
    <citation type="submission" date="2018-12" db="EMBL/GenBank/DDBJ databases">
        <title>Amycolatopsis eburnea sp. nov. actinomycete associate with arbuscular mycorrhiza fungal spore.</title>
        <authorList>
            <person name="Lumyong S."/>
            <person name="Chaiya L."/>
        </authorList>
    </citation>
    <scope>NUCLEOTIDE SEQUENCE [LARGE SCALE GENOMIC DNA]</scope>
    <source>
        <strain evidence="3 4">GLM-1</strain>
    </source>
</reference>
<accession>A0A427T4I2</accession>
<evidence type="ECO:0000256" key="1">
    <source>
        <dbReference type="ARBA" id="ARBA00023002"/>
    </source>
</evidence>
<dbReference type="PRINTS" id="PR00420">
    <property type="entry name" value="RNGMNOXGNASE"/>
</dbReference>
<dbReference type="SUPFAM" id="SSF51905">
    <property type="entry name" value="FAD/NAD(P)-binding domain"/>
    <property type="match status" value="1"/>
</dbReference>
<dbReference type="GO" id="GO:0071949">
    <property type="term" value="F:FAD binding"/>
    <property type="evidence" value="ECO:0007669"/>
    <property type="project" value="InterPro"/>
</dbReference>
<dbReference type="InterPro" id="IPR050631">
    <property type="entry name" value="PheA/TfdB_FAD_monoxygenase"/>
</dbReference>
<dbReference type="OrthoDB" id="9791689at2"/>
<evidence type="ECO:0000313" key="3">
    <source>
        <dbReference type="EMBL" id="RSD13855.1"/>
    </source>
</evidence>
<keyword evidence="4" id="KW-1185">Reference proteome</keyword>
<evidence type="ECO:0000313" key="4">
    <source>
        <dbReference type="Proteomes" id="UP000267081"/>
    </source>
</evidence>
<dbReference type="Proteomes" id="UP000267081">
    <property type="component" value="Unassembled WGS sequence"/>
</dbReference>
<comment type="caution">
    <text evidence="3">The sequence shown here is derived from an EMBL/GenBank/DDBJ whole genome shotgun (WGS) entry which is preliminary data.</text>
</comment>
<dbReference type="SUPFAM" id="SSF54373">
    <property type="entry name" value="FAD-linked reductases, C-terminal domain"/>
    <property type="match status" value="1"/>
</dbReference>
<dbReference type="PANTHER" id="PTHR43476">
    <property type="entry name" value="3-(3-HYDROXY-PHENYL)PROPIONATE/3-HYDROXYCINNAMIC ACID HYDROXYLASE"/>
    <property type="match status" value="1"/>
</dbReference>